<evidence type="ECO:0000313" key="2">
    <source>
        <dbReference type="Proteomes" id="UP001219568"/>
    </source>
</evidence>
<dbReference type="AlphaFoldDB" id="A0AAD6HZK4"/>
<protein>
    <submittedName>
        <fullName evidence="1">Uncharacterized protein</fullName>
    </submittedName>
</protein>
<accession>A0AAD6HZK4</accession>
<keyword evidence="2" id="KW-1185">Reference proteome</keyword>
<reference evidence="1" key="1">
    <citation type="journal article" date="2023" name="IMA Fungus">
        <title>Comparative genomic study of the Penicillium genus elucidates a diverse pangenome and 15 lateral gene transfer events.</title>
        <authorList>
            <person name="Petersen C."/>
            <person name="Sorensen T."/>
            <person name="Nielsen M.R."/>
            <person name="Sondergaard T.E."/>
            <person name="Sorensen J.L."/>
            <person name="Fitzpatrick D.A."/>
            <person name="Frisvad J.C."/>
            <person name="Nielsen K.L."/>
        </authorList>
    </citation>
    <scope>NUCLEOTIDE SEQUENCE</scope>
    <source>
        <strain evidence="1">IBT 15450</strain>
    </source>
</reference>
<evidence type="ECO:0000313" key="1">
    <source>
        <dbReference type="EMBL" id="KAJ6022936.1"/>
    </source>
</evidence>
<reference evidence="1" key="2">
    <citation type="submission" date="2023-01" db="EMBL/GenBank/DDBJ databases">
        <authorList>
            <person name="Petersen C."/>
        </authorList>
    </citation>
    <scope>NUCLEOTIDE SEQUENCE</scope>
    <source>
        <strain evidence="1">IBT 15450</strain>
    </source>
</reference>
<comment type="caution">
    <text evidence="1">The sequence shown here is derived from an EMBL/GenBank/DDBJ whole genome shotgun (WGS) entry which is preliminary data.</text>
</comment>
<proteinExistence type="predicted"/>
<dbReference type="EMBL" id="JAQJZL010000016">
    <property type="protein sequence ID" value="KAJ6022936.1"/>
    <property type="molecule type" value="Genomic_DNA"/>
</dbReference>
<organism evidence="1 2">
    <name type="scientific">Penicillium canescens</name>
    <dbReference type="NCBI Taxonomy" id="5083"/>
    <lineage>
        <taxon>Eukaryota</taxon>
        <taxon>Fungi</taxon>
        <taxon>Dikarya</taxon>
        <taxon>Ascomycota</taxon>
        <taxon>Pezizomycotina</taxon>
        <taxon>Eurotiomycetes</taxon>
        <taxon>Eurotiomycetidae</taxon>
        <taxon>Eurotiales</taxon>
        <taxon>Aspergillaceae</taxon>
        <taxon>Penicillium</taxon>
    </lineage>
</organism>
<name>A0AAD6HZK4_PENCN</name>
<gene>
    <name evidence="1" type="ORF">N7460_013331</name>
</gene>
<dbReference type="Proteomes" id="UP001219568">
    <property type="component" value="Unassembled WGS sequence"/>
</dbReference>
<sequence length="79" mass="8233">MGPAKMYNEGKIVDLLAGLWSMDPAGAMISGKGNAYPHRGAILATGYGTLFAMQTGNYGLVRGTFRNSGLAMALAHDLA</sequence>